<name>A0A2K3N4X7_TRIPR</name>
<dbReference type="GO" id="GO:0045087">
    <property type="term" value="P:innate immune response"/>
    <property type="evidence" value="ECO:0007669"/>
    <property type="project" value="InterPro"/>
</dbReference>
<gene>
    <name evidence="2" type="ORF">L195_g021357</name>
</gene>
<protein>
    <recommendedName>
        <fullName evidence="4">Transmembrane protein</fullName>
    </recommendedName>
</protein>
<dbReference type="EMBL" id="ASHM01016304">
    <property type="protein sequence ID" value="PNX98115.1"/>
    <property type="molecule type" value="Genomic_DNA"/>
</dbReference>
<feature type="signal peptide" evidence="1">
    <location>
        <begin position="1"/>
        <end position="25"/>
    </location>
</feature>
<evidence type="ECO:0000313" key="3">
    <source>
        <dbReference type="Proteomes" id="UP000236291"/>
    </source>
</evidence>
<dbReference type="GO" id="GO:0050793">
    <property type="term" value="P:regulation of developmental process"/>
    <property type="evidence" value="ECO:0007669"/>
    <property type="project" value="InterPro"/>
</dbReference>
<dbReference type="InterPro" id="IPR044700">
    <property type="entry name" value="PIP2/PIPL1"/>
</dbReference>
<evidence type="ECO:0000256" key="1">
    <source>
        <dbReference type="SAM" id="SignalP"/>
    </source>
</evidence>
<accession>A0A2K3N4X7</accession>
<reference evidence="2 3" key="2">
    <citation type="journal article" date="2017" name="Front. Plant Sci.">
        <title>Gene Classification and Mining of Molecular Markers Useful in Red Clover (Trifolium pratense) Breeding.</title>
        <authorList>
            <person name="Istvanek J."/>
            <person name="Dluhosova J."/>
            <person name="Dluhos P."/>
            <person name="Patkova L."/>
            <person name="Nedelnik J."/>
            <person name="Repkova J."/>
        </authorList>
    </citation>
    <scope>NUCLEOTIDE SEQUENCE [LARGE SCALE GENOMIC DNA]</scope>
    <source>
        <strain evidence="3">cv. Tatra</strain>
        <tissue evidence="2">Young leaves</tissue>
    </source>
</reference>
<feature type="chain" id="PRO_5014350621" description="Transmembrane protein" evidence="1">
    <location>
        <begin position="26"/>
        <end position="102"/>
    </location>
</feature>
<sequence>MDTKLNSCVTFLTLILLVSLFVSEARPLVSPLQGKEGVIGVFRTLKNSGPSPGVGHRLKKLQNLEGMKNSGPSSGGVGHKYNTHQVVGVIKHSVPSPGEGHK</sequence>
<organism evidence="2 3">
    <name type="scientific">Trifolium pratense</name>
    <name type="common">Red clover</name>
    <dbReference type="NCBI Taxonomy" id="57577"/>
    <lineage>
        <taxon>Eukaryota</taxon>
        <taxon>Viridiplantae</taxon>
        <taxon>Streptophyta</taxon>
        <taxon>Embryophyta</taxon>
        <taxon>Tracheophyta</taxon>
        <taxon>Spermatophyta</taxon>
        <taxon>Magnoliopsida</taxon>
        <taxon>eudicotyledons</taxon>
        <taxon>Gunneridae</taxon>
        <taxon>Pentapetalae</taxon>
        <taxon>rosids</taxon>
        <taxon>fabids</taxon>
        <taxon>Fabales</taxon>
        <taxon>Fabaceae</taxon>
        <taxon>Papilionoideae</taxon>
        <taxon>50 kb inversion clade</taxon>
        <taxon>NPAAA clade</taxon>
        <taxon>Hologalegina</taxon>
        <taxon>IRL clade</taxon>
        <taxon>Trifolieae</taxon>
        <taxon>Trifolium</taxon>
    </lineage>
</organism>
<evidence type="ECO:0000313" key="2">
    <source>
        <dbReference type="EMBL" id="PNX98115.1"/>
    </source>
</evidence>
<proteinExistence type="predicted"/>
<dbReference type="PANTHER" id="PTHR34663:SF8">
    <property type="entry name" value="PROTEIN, PUTATIVE-RELATED"/>
    <property type="match status" value="1"/>
</dbReference>
<evidence type="ECO:0008006" key="4">
    <source>
        <dbReference type="Google" id="ProtNLM"/>
    </source>
</evidence>
<dbReference type="Proteomes" id="UP000236291">
    <property type="component" value="Unassembled WGS sequence"/>
</dbReference>
<dbReference type="AlphaFoldDB" id="A0A2K3N4X7"/>
<keyword evidence="1" id="KW-0732">Signal</keyword>
<reference evidence="2 3" key="1">
    <citation type="journal article" date="2014" name="Am. J. Bot.">
        <title>Genome assembly and annotation for red clover (Trifolium pratense; Fabaceae).</title>
        <authorList>
            <person name="Istvanek J."/>
            <person name="Jaros M."/>
            <person name="Krenek A."/>
            <person name="Repkova J."/>
        </authorList>
    </citation>
    <scope>NUCLEOTIDE SEQUENCE [LARGE SCALE GENOMIC DNA]</scope>
    <source>
        <strain evidence="3">cv. Tatra</strain>
        <tissue evidence="2">Young leaves</tissue>
    </source>
</reference>
<dbReference type="PANTHER" id="PTHR34663">
    <property type="entry name" value="OS06G0637400 PROTEIN"/>
    <property type="match status" value="1"/>
</dbReference>
<comment type="caution">
    <text evidence="2">The sequence shown here is derived from an EMBL/GenBank/DDBJ whole genome shotgun (WGS) entry which is preliminary data.</text>
</comment>